<dbReference type="EC" id="3.1.-.-" evidence="9"/>
<dbReference type="AlphaFoldDB" id="E1QW42"/>
<comment type="function">
    <text evidence="9">CRISPR (clustered regularly interspaced short palindromic repeat), is an adaptive immune system that provides protection against mobile genetic elements (viruses, transposable elements and conjugative plasmids). CRISPR clusters contain sequences complementary to antecedent mobile elements and target invading nucleic acids. CRISPR clusters are transcribed and processed into CRISPR RNA (crRNA). Functions as a ssRNA-specific endoribonuclease. Involved in the integration of spacer DNA into the CRISPR cassette.</text>
</comment>
<reference evidence="10 11" key="1">
    <citation type="journal article" date="2010" name="Stand. Genomic Sci.">
        <title>Complete genome sequence of Olsenella uli type strain (VPI D76D-27C).</title>
        <authorList>
            <person name="Goker M."/>
            <person name="Held B."/>
            <person name="Lucas S."/>
            <person name="Nolan M."/>
            <person name="Yasawong M."/>
            <person name="Glavina Del Rio T."/>
            <person name="Tice H."/>
            <person name="Cheng J.F."/>
            <person name="Bruce D."/>
            <person name="Detter J.C."/>
            <person name="Tapia R."/>
            <person name="Han C."/>
            <person name="Goodwin L."/>
            <person name="Pitluck S."/>
            <person name="Liolios K."/>
            <person name="Ivanova N."/>
            <person name="Mavromatis K."/>
            <person name="Mikhailova N."/>
            <person name="Pati A."/>
            <person name="Chen A."/>
            <person name="Palaniappan K."/>
            <person name="Land M."/>
            <person name="Hauser L."/>
            <person name="Chang Y.J."/>
            <person name="Jeffries C.D."/>
            <person name="Rohde M."/>
            <person name="Sikorski J."/>
            <person name="Pukall R."/>
            <person name="Woyke T."/>
            <person name="Bristow J."/>
            <person name="Eisen J.A."/>
            <person name="Markowitz V."/>
            <person name="Hugenholtz P."/>
            <person name="Kyrpides N.C."/>
            <person name="Klenk H.P."/>
            <person name="Lapidus A."/>
        </authorList>
    </citation>
    <scope>NUCLEOTIDE SEQUENCE [LARGE SCALE GENOMIC DNA]</scope>
    <source>
        <strain evidence="11">ATCC 49627 / DSM 7084 / CIP 109912 / JCM 12494 / NCIMB 702895 / VPI D76D-27C</strain>
    </source>
</reference>
<keyword evidence="7 9" id="KW-0460">Magnesium</keyword>
<comment type="subunit">
    <text evidence="9">Homodimer, forms a heterotetramer with a Cas1 homodimer.</text>
</comment>
<keyword evidence="5 9" id="KW-0255">Endonuclease</keyword>
<evidence type="ECO:0000256" key="4">
    <source>
        <dbReference type="ARBA" id="ARBA00022723"/>
    </source>
</evidence>
<dbReference type="Pfam" id="PF09827">
    <property type="entry name" value="CRISPR_Cas2"/>
    <property type="match status" value="1"/>
</dbReference>
<evidence type="ECO:0000256" key="5">
    <source>
        <dbReference type="ARBA" id="ARBA00022759"/>
    </source>
</evidence>
<dbReference type="HAMAP" id="MF_01471">
    <property type="entry name" value="Cas2"/>
    <property type="match status" value="1"/>
</dbReference>
<evidence type="ECO:0000256" key="8">
    <source>
        <dbReference type="ARBA" id="ARBA00023118"/>
    </source>
</evidence>
<dbReference type="EMBL" id="CP002106">
    <property type="protein sequence ID" value="ADK68345.1"/>
    <property type="molecule type" value="Genomic_DNA"/>
</dbReference>
<dbReference type="GO" id="GO:0051607">
    <property type="term" value="P:defense response to virus"/>
    <property type="evidence" value="ECO:0007669"/>
    <property type="project" value="UniProtKB-UniRule"/>
</dbReference>
<name>E1QW42_OLSUV</name>
<evidence type="ECO:0000256" key="9">
    <source>
        <dbReference type="HAMAP-Rule" id="MF_01471"/>
    </source>
</evidence>
<sequence>MTMEARIRYMRLIVFFDLPIDTAAQRREYRLFRKYLLHDGYLMLQESVYAKLVTNDGTAGAAVMRLRKNRPSSGLVQILKVTESQFATMEYITGNRSVYDEVDTMEELLII</sequence>
<evidence type="ECO:0000313" key="10">
    <source>
        <dbReference type="EMBL" id="ADK68345.1"/>
    </source>
</evidence>
<keyword evidence="6 9" id="KW-0378">Hydrolase</keyword>
<evidence type="ECO:0000313" key="11">
    <source>
        <dbReference type="Proteomes" id="UP000000333"/>
    </source>
</evidence>
<keyword evidence="3 9" id="KW-0540">Nuclease</keyword>
<dbReference type="SUPFAM" id="SSF143430">
    <property type="entry name" value="TTP0101/SSO1404-like"/>
    <property type="match status" value="1"/>
</dbReference>
<dbReference type="eggNOG" id="COG3512">
    <property type="taxonomic scope" value="Bacteria"/>
</dbReference>
<evidence type="ECO:0000256" key="6">
    <source>
        <dbReference type="ARBA" id="ARBA00022801"/>
    </source>
</evidence>
<keyword evidence="11" id="KW-1185">Reference proteome</keyword>
<dbReference type="GO" id="GO:0004521">
    <property type="term" value="F:RNA endonuclease activity"/>
    <property type="evidence" value="ECO:0007669"/>
    <property type="project" value="InterPro"/>
</dbReference>
<keyword evidence="4 9" id="KW-0479">Metal-binding</keyword>
<dbReference type="GO" id="GO:0016787">
    <property type="term" value="F:hydrolase activity"/>
    <property type="evidence" value="ECO:0007669"/>
    <property type="project" value="UniProtKB-KW"/>
</dbReference>
<organism evidence="10 11">
    <name type="scientific">Olsenella uli (strain ATCC 49627 / DSM 7084 / CCUG 31166 / CIP 109912 / JCM 12494 / LMG 11480 / NCIMB 702895 / VPI D76D-27C)</name>
    <name type="common">Lactobacillus uli</name>
    <dbReference type="NCBI Taxonomy" id="633147"/>
    <lineage>
        <taxon>Bacteria</taxon>
        <taxon>Bacillati</taxon>
        <taxon>Actinomycetota</taxon>
        <taxon>Coriobacteriia</taxon>
        <taxon>Coriobacteriales</taxon>
        <taxon>Atopobiaceae</taxon>
        <taxon>Olsenella</taxon>
    </lineage>
</organism>
<keyword evidence="8 9" id="KW-0051">Antiviral defense</keyword>
<dbReference type="KEGG" id="ols:Olsu_1239"/>
<dbReference type="GO" id="GO:0043571">
    <property type="term" value="P:maintenance of CRISPR repeat elements"/>
    <property type="evidence" value="ECO:0007669"/>
    <property type="project" value="UniProtKB-UniRule"/>
</dbReference>
<feature type="binding site" evidence="9">
    <location>
        <position position="17"/>
    </location>
    <ligand>
        <name>Mg(2+)</name>
        <dbReference type="ChEBI" id="CHEBI:18420"/>
        <note>catalytic</note>
    </ligand>
</feature>
<protein>
    <recommendedName>
        <fullName evidence="9">CRISPR-associated endoribonuclease Cas2</fullName>
        <ecNumber evidence="9">3.1.-.-</ecNumber>
    </recommendedName>
</protein>
<gene>
    <name evidence="9" type="primary">cas2</name>
    <name evidence="10" type="ordered locus">Olsu_1239</name>
</gene>
<dbReference type="InterPro" id="IPR021127">
    <property type="entry name" value="CRISPR_associated_Cas2"/>
</dbReference>
<evidence type="ECO:0000256" key="7">
    <source>
        <dbReference type="ARBA" id="ARBA00022842"/>
    </source>
</evidence>
<evidence type="ECO:0000256" key="2">
    <source>
        <dbReference type="ARBA" id="ARBA00009959"/>
    </source>
</evidence>
<evidence type="ECO:0000256" key="3">
    <source>
        <dbReference type="ARBA" id="ARBA00022722"/>
    </source>
</evidence>
<dbReference type="InterPro" id="IPR019199">
    <property type="entry name" value="Virulence_VapD/CRISPR_Cas2"/>
</dbReference>
<proteinExistence type="inferred from homology"/>
<accession>E1QW42</accession>
<dbReference type="NCBIfam" id="TIGR01573">
    <property type="entry name" value="cas2"/>
    <property type="match status" value="1"/>
</dbReference>
<dbReference type="STRING" id="633147.Olsu_1239"/>
<dbReference type="HOGENOM" id="CLU_150500_1_1_11"/>
<dbReference type="Proteomes" id="UP000000333">
    <property type="component" value="Chromosome"/>
</dbReference>
<comment type="cofactor">
    <cofactor evidence="1 9">
        <name>Mg(2+)</name>
        <dbReference type="ChEBI" id="CHEBI:18420"/>
    </cofactor>
</comment>
<comment type="similarity">
    <text evidence="2 9">Belongs to the CRISPR-associated endoribonuclease Cas2 protein family.</text>
</comment>
<evidence type="ECO:0000256" key="1">
    <source>
        <dbReference type="ARBA" id="ARBA00001946"/>
    </source>
</evidence>
<dbReference type="GO" id="GO:0046872">
    <property type="term" value="F:metal ion binding"/>
    <property type="evidence" value="ECO:0007669"/>
    <property type="project" value="UniProtKB-UniRule"/>
</dbReference>